<protein>
    <submittedName>
        <fullName evidence="1">Unannotated protein</fullName>
    </submittedName>
</protein>
<gene>
    <name evidence="1" type="ORF">UFOPK3295_00393</name>
</gene>
<dbReference type="AlphaFoldDB" id="A0A6J7CTQ7"/>
<reference evidence="1" key="1">
    <citation type="submission" date="2020-05" db="EMBL/GenBank/DDBJ databases">
        <authorList>
            <person name="Chiriac C."/>
            <person name="Salcher M."/>
            <person name="Ghai R."/>
            <person name="Kavagutti S V."/>
        </authorList>
    </citation>
    <scope>NUCLEOTIDE SEQUENCE</scope>
</reference>
<dbReference type="EMBL" id="CAFBLG010000023">
    <property type="protein sequence ID" value="CAB4860315.1"/>
    <property type="molecule type" value="Genomic_DNA"/>
</dbReference>
<sequence length="59" mass="6078">MPVLVKKIVARISTNKTTPITNKSKAVNGATSSPIVNPRLLTGVGKPRSSAAQIIPALA</sequence>
<name>A0A6J7CTQ7_9ZZZZ</name>
<evidence type="ECO:0000313" key="1">
    <source>
        <dbReference type="EMBL" id="CAB4860315.1"/>
    </source>
</evidence>
<organism evidence="1">
    <name type="scientific">freshwater metagenome</name>
    <dbReference type="NCBI Taxonomy" id="449393"/>
    <lineage>
        <taxon>unclassified sequences</taxon>
        <taxon>metagenomes</taxon>
        <taxon>ecological metagenomes</taxon>
    </lineage>
</organism>
<proteinExistence type="predicted"/>
<accession>A0A6J7CTQ7</accession>